<evidence type="ECO:0000313" key="3">
    <source>
        <dbReference type="Proteomes" id="UP001500822"/>
    </source>
</evidence>
<keyword evidence="3" id="KW-1185">Reference proteome</keyword>
<dbReference type="InterPro" id="IPR013324">
    <property type="entry name" value="RNA_pol_sigma_r3/r4-like"/>
</dbReference>
<evidence type="ECO:0000259" key="1">
    <source>
        <dbReference type="Pfam" id="PF04545"/>
    </source>
</evidence>
<feature type="domain" description="RNA polymerase sigma-70 region 4" evidence="1">
    <location>
        <begin position="222"/>
        <end position="270"/>
    </location>
</feature>
<name>A0ABP8ZA97_9ACTN</name>
<dbReference type="Pfam" id="PF04545">
    <property type="entry name" value="Sigma70_r4"/>
    <property type="match status" value="1"/>
</dbReference>
<sequence>MSPDSPEPADDTVLSWLDAAPWLDELRSDPEFFWLDDQPADTDPEVARAHCDLIAVLVVETQASTPIGELLPLLPGGVDLIPDPNLPTRTANWLLASSTFTTDRIRDVTTSAILASRGMGMGSVLPLLSRLVKLSTHADRVGGDHSDARRRAVDDVVRDLEIIARWRYATGDQTTPLLDALPAAAPSVAHDAHRRLHALTAAGPLVAAAAAANVADQLSERLAALADRDREVFVERRLTDDRTPLEEIGERYGVSRERVRQYEARGLDDLYAWVEGSSDAQFLIESAVVITDAVRPLDDLLAALPAIGEEVTAVGRPLWRVLVGIGAPFEVDGVWAASPTLSAARDQTTALLDAHADEYGVVDPAVFADLTRAALPDETPDWRTDWAAEVGAVVYRDRILTRTGTIEDYAAALLSIHGAPMTPEELVAAFHVQRSARSMVNQMTGDERFIRVSRSQWGLRAWGGREYATIRAAIGDLLDDLGGSAPLEVLVDQLAPRFDVKPASVVAYAAAPPYRTDDGVVTRADGAPQPRKSPAQTRHLYRVGRAWKLRVTVNAEHLRGSGSPLPIALTTALALEHGETRQLSSARGAQPVSWTSLQPNLGSIRRFFADAADDPPGEAFFVFTDDGAFDVEPAVLDAERPTDRLLAAVGATDADPATASTILAVAVGLPEDASTDELRAALLARGESDLAALLAP</sequence>
<protein>
    <recommendedName>
        <fullName evidence="1">RNA polymerase sigma-70 region 4 domain-containing protein</fullName>
    </recommendedName>
</protein>
<dbReference type="InterPro" id="IPR036388">
    <property type="entry name" value="WH-like_DNA-bd_sf"/>
</dbReference>
<dbReference type="Proteomes" id="UP001500822">
    <property type="component" value="Unassembled WGS sequence"/>
</dbReference>
<dbReference type="Gene3D" id="1.10.10.10">
    <property type="entry name" value="Winged helix-like DNA-binding domain superfamily/Winged helix DNA-binding domain"/>
    <property type="match status" value="1"/>
</dbReference>
<organism evidence="2 3">
    <name type="scientific">Gordonia alkaliphila</name>
    <dbReference type="NCBI Taxonomy" id="1053547"/>
    <lineage>
        <taxon>Bacteria</taxon>
        <taxon>Bacillati</taxon>
        <taxon>Actinomycetota</taxon>
        <taxon>Actinomycetes</taxon>
        <taxon>Mycobacteriales</taxon>
        <taxon>Gordoniaceae</taxon>
        <taxon>Gordonia</taxon>
    </lineage>
</organism>
<comment type="caution">
    <text evidence="2">The sequence shown here is derived from an EMBL/GenBank/DDBJ whole genome shotgun (WGS) entry which is preliminary data.</text>
</comment>
<dbReference type="PRINTS" id="PR00046">
    <property type="entry name" value="SIGMA70FCT"/>
</dbReference>
<proteinExistence type="predicted"/>
<gene>
    <name evidence="2" type="ORF">GCM10023217_21800</name>
</gene>
<dbReference type="CDD" id="cd06171">
    <property type="entry name" value="Sigma70_r4"/>
    <property type="match status" value="1"/>
</dbReference>
<reference evidence="3" key="1">
    <citation type="journal article" date="2019" name="Int. J. Syst. Evol. Microbiol.">
        <title>The Global Catalogue of Microorganisms (GCM) 10K type strain sequencing project: providing services to taxonomists for standard genome sequencing and annotation.</title>
        <authorList>
            <consortium name="The Broad Institute Genomics Platform"/>
            <consortium name="The Broad Institute Genome Sequencing Center for Infectious Disease"/>
            <person name="Wu L."/>
            <person name="Ma J."/>
        </authorList>
    </citation>
    <scope>NUCLEOTIDE SEQUENCE [LARGE SCALE GENOMIC DNA]</scope>
    <source>
        <strain evidence="3">JCM 18077</strain>
    </source>
</reference>
<dbReference type="SUPFAM" id="SSF88659">
    <property type="entry name" value="Sigma3 and sigma4 domains of RNA polymerase sigma factors"/>
    <property type="match status" value="1"/>
</dbReference>
<dbReference type="InterPro" id="IPR000943">
    <property type="entry name" value="RNA_pol_sigma70"/>
</dbReference>
<dbReference type="EMBL" id="BAABIE010000009">
    <property type="protein sequence ID" value="GAA4750843.1"/>
    <property type="molecule type" value="Genomic_DNA"/>
</dbReference>
<accession>A0ABP8ZA97</accession>
<dbReference type="RefSeq" id="WP_345313527.1">
    <property type="nucleotide sequence ID" value="NZ_BAABIE010000009.1"/>
</dbReference>
<dbReference type="InterPro" id="IPR007630">
    <property type="entry name" value="RNA_pol_sigma70_r4"/>
</dbReference>
<evidence type="ECO:0000313" key="2">
    <source>
        <dbReference type="EMBL" id="GAA4750843.1"/>
    </source>
</evidence>